<evidence type="ECO:0000313" key="3">
    <source>
        <dbReference type="Proteomes" id="UP000006622"/>
    </source>
</evidence>
<dbReference type="AlphaFoldDB" id="F7XNN3"/>
<dbReference type="PANTHER" id="PTHR42685:SF18">
    <property type="entry name" value="DIGERANYLGERANYLGLYCEROPHOSPHOLIPID REDUCTASE"/>
    <property type="match status" value="1"/>
</dbReference>
<evidence type="ECO:0000313" key="2">
    <source>
        <dbReference type="EMBL" id="AEH60137.1"/>
    </source>
</evidence>
<dbReference type="GO" id="GO:0071949">
    <property type="term" value="F:FAD binding"/>
    <property type="evidence" value="ECO:0007669"/>
    <property type="project" value="InterPro"/>
</dbReference>
<accession>F7XNN3</accession>
<dbReference type="HOGENOM" id="CLU_024648_5_0_2"/>
<dbReference type="PANTHER" id="PTHR42685">
    <property type="entry name" value="GERANYLGERANYL DIPHOSPHATE REDUCTASE"/>
    <property type="match status" value="1"/>
</dbReference>
<reference evidence="2 3" key="1">
    <citation type="submission" date="2010-07" db="EMBL/GenBank/DDBJ databases">
        <title>The complete genome of Methanosalsum zhilinae DSM 4017.</title>
        <authorList>
            <consortium name="US DOE Joint Genome Institute (JGI-PGF)"/>
            <person name="Lucas S."/>
            <person name="Copeland A."/>
            <person name="Lapidus A."/>
            <person name="Glavina del Rio T."/>
            <person name="Dalin E."/>
            <person name="Tice H."/>
            <person name="Bruce D."/>
            <person name="Goodwin L."/>
            <person name="Pitluck S."/>
            <person name="Kyrpides N."/>
            <person name="Mavromatis K."/>
            <person name="Ovchinnikova G."/>
            <person name="Daligault H."/>
            <person name="Detter J.C."/>
            <person name="Han C."/>
            <person name="Tapia R."/>
            <person name="Larimer F."/>
            <person name="Land M."/>
            <person name="Hauser L."/>
            <person name="Markowitz V."/>
            <person name="Cheng J.-F."/>
            <person name="Hugenholtz P."/>
            <person name="Woyke T."/>
            <person name="Wu D."/>
            <person name="Spring S."/>
            <person name="Schueler E."/>
            <person name="Brambilla E."/>
            <person name="Klenk H.-P."/>
            <person name="Eisen J.A."/>
        </authorList>
    </citation>
    <scope>NUCLEOTIDE SEQUENCE [LARGE SCALE GENOMIC DNA]</scope>
    <source>
        <strain evidence="3">DSM 4017 / NBRC 107636 / OCM 62 / WeN5</strain>
    </source>
</reference>
<dbReference type="Gene3D" id="3.50.50.60">
    <property type="entry name" value="FAD/NAD(P)-binding domain"/>
    <property type="match status" value="1"/>
</dbReference>
<dbReference type="GO" id="GO:0016628">
    <property type="term" value="F:oxidoreductase activity, acting on the CH-CH group of donors, NAD or NADP as acceptor"/>
    <property type="evidence" value="ECO:0007669"/>
    <property type="project" value="InterPro"/>
</dbReference>
<dbReference type="InterPro" id="IPR050407">
    <property type="entry name" value="Geranylgeranyl_reductase"/>
</dbReference>
<dbReference type="PRINTS" id="PR00420">
    <property type="entry name" value="RNGMNOXGNASE"/>
</dbReference>
<dbReference type="Proteomes" id="UP000006622">
    <property type="component" value="Chromosome"/>
</dbReference>
<dbReference type="Pfam" id="PF01494">
    <property type="entry name" value="FAD_binding_3"/>
    <property type="match status" value="1"/>
</dbReference>
<keyword evidence="3" id="KW-1185">Reference proteome</keyword>
<evidence type="ECO:0000259" key="1">
    <source>
        <dbReference type="Pfam" id="PF01494"/>
    </source>
</evidence>
<sequence>MYDVIVVGAGPAGSTAARYTAMSGLRTMLIEKERFPRIKPCAGGVSRYALENLGIELPPSLIEKRIKGARVWYKNSYMESMNDEEVAVTVQRDRFDKFLADQASRAGANFLDNTPVKGIDIDSDCATVHTEQGSYCAKMIIGADGMNGVCARNVRSPYGKEEVAFSMEAEIPVNDDFLDDNLSSMVQFHFGDVPRGYGWVFPKKDRICVGIGEIGPDWNRPVDSYRRFLNKLGMDYVKPRGYMLPVGGHTRNTYNDRILLTGDSAGLVDAFLGEGIAYAIMSGKLAAETAACAHKSNNYSSYSLSTYHRRCQREFGSDLKYSLLLSRIFYKNPDIFASMLIRHPSLLDRFVLLATPDFNYGSYLKWLIPRLPFYVAKELISSKV</sequence>
<dbReference type="STRING" id="679901.Mzhil_0260"/>
<proteinExistence type="predicted"/>
<dbReference type="EMBL" id="CP002101">
    <property type="protein sequence ID" value="AEH60137.1"/>
    <property type="molecule type" value="Genomic_DNA"/>
</dbReference>
<dbReference type="KEGG" id="mzh:Mzhil_0260"/>
<organism evidence="2 3">
    <name type="scientific">Methanosalsum zhilinae (strain DSM 4017 / NBRC 107636 / OCM 62 / WeN5)</name>
    <name type="common">Methanohalophilus zhilinae</name>
    <dbReference type="NCBI Taxonomy" id="679901"/>
    <lineage>
        <taxon>Archaea</taxon>
        <taxon>Methanobacteriati</taxon>
        <taxon>Methanobacteriota</taxon>
        <taxon>Stenosarchaea group</taxon>
        <taxon>Methanomicrobia</taxon>
        <taxon>Methanosarcinales</taxon>
        <taxon>Methanosarcinaceae</taxon>
        <taxon>Methanosalsum</taxon>
    </lineage>
</organism>
<feature type="domain" description="FAD-binding" evidence="1">
    <location>
        <begin position="2"/>
        <end position="163"/>
    </location>
</feature>
<dbReference type="GeneID" id="10821863"/>
<protein>
    <submittedName>
        <fullName evidence="2">Geranylgeranyl reductase</fullName>
    </submittedName>
</protein>
<name>F7XNN3_METZD</name>
<dbReference type="SUPFAM" id="SSF51905">
    <property type="entry name" value="FAD/NAD(P)-binding domain"/>
    <property type="match status" value="1"/>
</dbReference>
<dbReference type="InterPro" id="IPR011777">
    <property type="entry name" value="Geranylgeranyl_Rdtase_fam"/>
</dbReference>
<dbReference type="InterPro" id="IPR002938">
    <property type="entry name" value="FAD-bd"/>
</dbReference>
<dbReference type="NCBIfam" id="TIGR02032">
    <property type="entry name" value="GG-red-SF"/>
    <property type="match status" value="1"/>
</dbReference>
<dbReference type="RefSeq" id="WP_013897576.1">
    <property type="nucleotide sequence ID" value="NC_015676.1"/>
</dbReference>
<dbReference type="InterPro" id="IPR036188">
    <property type="entry name" value="FAD/NAD-bd_sf"/>
</dbReference>
<gene>
    <name evidence="2" type="ordered locus">Mzhil_0260</name>
</gene>
<dbReference type="OrthoDB" id="46008at2157"/>